<dbReference type="EMBL" id="PHEX01000081">
    <property type="protein sequence ID" value="PKQ27538.1"/>
    <property type="molecule type" value="Genomic_DNA"/>
</dbReference>
<dbReference type="InterPro" id="IPR005116">
    <property type="entry name" value="Transp-assoc_OB_typ1"/>
</dbReference>
<dbReference type="Gene3D" id="2.40.50.100">
    <property type="match status" value="1"/>
</dbReference>
<dbReference type="InterPro" id="IPR050093">
    <property type="entry name" value="ABC_SmlMolc_Importer"/>
</dbReference>
<dbReference type="InterPro" id="IPR003439">
    <property type="entry name" value="ABC_transporter-like_ATP-bd"/>
</dbReference>
<dbReference type="Pfam" id="PF00005">
    <property type="entry name" value="ABC_tran"/>
    <property type="match status" value="1"/>
</dbReference>
<evidence type="ECO:0000256" key="3">
    <source>
        <dbReference type="ARBA" id="ARBA00022840"/>
    </source>
</evidence>
<dbReference type="AlphaFoldDB" id="A0A2N3G4L7"/>
<dbReference type="SMART" id="SM00382">
    <property type="entry name" value="AAA"/>
    <property type="match status" value="1"/>
</dbReference>
<dbReference type="InterPro" id="IPR008995">
    <property type="entry name" value="Mo/tungstate-bd_C_term_dom"/>
</dbReference>
<feature type="domain" description="ABC transporter" evidence="4">
    <location>
        <begin position="10"/>
        <end position="244"/>
    </location>
</feature>
<dbReference type="PROSITE" id="PS50893">
    <property type="entry name" value="ABC_TRANSPORTER_2"/>
    <property type="match status" value="1"/>
</dbReference>
<dbReference type="GO" id="GO:0005524">
    <property type="term" value="F:ATP binding"/>
    <property type="evidence" value="ECO:0007669"/>
    <property type="project" value="UniProtKB-KW"/>
</dbReference>
<dbReference type="Proteomes" id="UP000233654">
    <property type="component" value="Unassembled WGS sequence"/>
</dbReference>
<keyword evidence="1" id="KW-0813">Transport</keyword>
<dbReference type="Pfam" id="PF03459">
    <property type="entry name" value="TOBE"/>
    <property type="match status" value="1"/>
</dbReference>
<accession>A0A2N3G4L7</accession>
<dbReference type="PANTHER" id="PTHR42781:SF4">
    <property type="entry name" value="SPERMIDINE_PUTRESCINE IMPORT ATP-BINDING PROTEIN POTA"/>
    <property type="match status" value="1"/>
</dbReference>
<protein>
    <submittedName>
        <fullName evidence="5">ABC transporter ATP-binding protein</fullName>
    </submittedName>
</protein>
<evidence type="ECO:0000256" key="2">
    <source>
        <dbReference type="ARBA" id="ARBA00022741"/>
    </source>
</evidence>
<dbReference type="InterPro" id="IPR017871">
    <property type="entry name" value="ABC_transporter-like_CS"/>
</dbReference>
<comment type="caution">
    <text evidence="5">The sequence shown here is derived from an EMBL/GenBank/DDBJ whole genome shotgun (WGS) entry which is preliminary data.</text>
</comment>
<sequence>MPVEAAAPAIEASGLTKAYNGATVLDIEHLEVARGEILAVLGPSGAGKSVLLRLLNLLEPSTRGTIRFNGVEVQGIDGRKRVEVSRRMAMVFQDPLLFRGSVADNVAYGLKVRGVSPDERYACVNEMLKVVGLERLERARVRALSGGEARRVAFARALVIKPEVLLFDEPFASLDPPTRRLLQEETRVMLKERALSAVFVTHDQEEAARMGDRMLVLNGGSVAQVGSARDIFYKPASEFVARFVGVDNIFSGEVVRCEGGLAQVSVDGSVLEAMTECVSGEQVKLGVRPEDVTVLSASGLETPASSRNAFVGNVTDVEMRGPLARVTLACPFPLVAHVTRRSTEEMGITPGAEFGARFKATAVVVWPRAAVDGEVDGA</sequence>
<dbReference type="Gene3D" id="3.40.50.300">
    <property type="entry name" value="P-loop containing nucleotide triphosphate hydrolases"/>
    <property type="match status" value="1"/>
</dbReference>
<evidence type="ECO:0000256" key="1">
    <source>
        <dbReference type="ARBA" id="ARBA00022448"/>
    </source>
</evidence>
<organism evidence="5 6">
    <name type="scientific">Candidatus Anoxymicrobium japonicum</name>
    <dbReference type="NCBI Taxonomy" id="2013648"/>
    <lineage>
        <taxon>Bacteria</taxon>
        <taxon>Bacillati</taxon>
        <taxon>Actinomycetota</taxon>
        <taxon>Candidatus Geothermincolia</taxon>
        <taxon>Candidatus Geothermincolales</taxon>
        <taxon>Candidatus Anoxymicrobiaceae</taxon>
        <taxon>Candidatus Anoxymicrobium</taxon>
    </lineage>
</organism>
<dbReference type="SUPFAM" id="SSF52540">
    <property type="entry name" value="P-loop containing nucleoside triphosphate hydrolases"/>
    <property type="match status" value="1"/>
</dbReference>
<dbReference type="SUPFAM" id="SSF50331">
    <property type="entry name" value="MOP-like"/>
    <property type="match status" value="1"/>
</dbReference>
<evidence type="ECO:0000313" key="5">
    <source>
        <dbReference type="EMBL" id="PKQ27538.1"/>
    </source>
</evidence>
<reference evidence="5 6" key="1">
    <citation type="journal article" date="2017" name="ISME J.">
        <title>Potential for microbial H2 and metal transformations associated with novel bacteria and archaea in deep terrestrial subsurface sediments.</title>
        <authorList>
            <person name="Hernsdorf A.W."/>
            <person name="Amano Y."/>
            <person name="Miyakawa K."/>
            <person name="Ise K."/>
            <person name="Suzuki Y."/>
            <person name="Anantharaman K."/>
            <person name="Probst A."/>
            <person name="Burstein D."/>
            <person name="Thomas B.C."/>
            <person name="Banfield J.F."/>
        </authorList>
    </citation>
    <scope>NUCLEOTIDE SEQUENCE [LARGE SCALE GENOMIC DNA]</scope>
    <source>
        <strain evidence="5">HGW-Actinobacteria-3</strain>
    </source>
</reference>
<dbReference type="InterPro" id="IPR027417">
    <property type="entry name" value="P-loop_NTPase"/>
</dbReference>
<proteinExistence type="predicted"/>
<evidence type="ECO:0000259" key="4">
    <source>
        <dbReference type="PROSITE" id="PS50893"/>
    </source>
</evidence>
<gene>
    <name evidence="5" type="ORF">CVT63_07485</name>
</gene>
<keyword evidence="2" id="KW-0547">Nucleotide-binding</keyword>
<name>A0A2N3G4L7_9ACTN</name>
<dbReference type="PROSITE" id="PS00211">
    <property type="entry name" value="ABC_TRANSPORTER_1"/>
    <property type="match status" value="1"/>
</dbReference>
<dbReference type="PANTHER" id="PTHR42781">
    <property type="entry name" value="SPERMIDINE/PUTRESCINE IMPORT ATP-BINDING PROTEIN POTA"/>
    <property type="match status" value="1"/>
</dbReference>
<evidence type="ECO:0000313" key="6">
    <source>
        <dbReference type="Proteomes" id="UP000233654"/>
    </source>
</evidence>
<dbReference type="InterPro" id="IPR003593">
    <property type="entry name" value="AAA+_ATPase"/>
</dbReference>
<keyword evidence="3 5" id="KW-0067">ATP-binding</keyword>
<dbReference type="GO" id="GO:0016887">
    <property type="term" value="F:ATP hydrolysis activity"/>
    <property type="evidence" value="ECO:0007669"/>
    <property type="project" value="InterPro"/>
</dbReference>